<dbReference type="Proteomes" id="UP000241167">
    <property type="component" value="Unassembled WGS sequence"/>
</dbReference>
<feature type="compositionally biased region" description="Low complexity" evidence="1">
    <location>
        <begin position="9"/>
        <end position="20"/>
    </location>
</feature>
<evidence type="ECO:0000256" key="1">
    <source>
        <dbReference type="SAM" id="MobiDB-lite"/>
    </source>
</evidence>
<dbReference type="EMBL" id="PXYI01000001">
    <property type="protein sequence ID" value="PSJ43270.1"/>
    <property type="molecule type" value="Genomic_DNA"/>
</dbReference>
<accession>A0A2P7QZ74</accession>
<evidence type="ECO:0000313" key="2">
    <source>
        <dbReference type="EMBL" id="PSJ43270.1"/>
    </source>
</evidence>
<sequence length="200" mass="20249">MQQSNEDMPTAQTAPQPAATSNMSSEGSASPTRGTAPSSPDQPLAATGWGPLRIGMSVAEVVAALGPDSNSGAVGGPDPEACDQFHPARAPEGLLVMIEDGKLTRISLIDGATLRTDRGLGVGDSKAKVVSTYGASADETPHKYEAAPAVYVTVWKAGGGTGDYVQNAAARGIVYEIGANGRVQAIHAGGPSIQYVEGCA</sequence>
<name>A0A2P7QZ74_9SPHN</name>
<reference evidence="2 3" key="1">
    <citation type="submission" date="2018-03" db="EMBL/GenBank/DDBJ databases">
        <title>The draft genome of Sphingosinicella sp. GL-C-18.</title>
        <authorList>
            <person name="Liu L."/>
            <person name="Li L."/>
            <person name="Liang L."/>
            <person name="Zhang X."/>
            <person name="Wang T."/>
        </authorList>
    </citation>
    <scope>NUCLEOTIDE SEQUENCE [LARGE SCALE GENOMIC DNA]</scope>
    <source>
        <strain evidence="2 3">GL-C-18</strain>
    </source>
</reference>
<protein>
    <submittedName>
        <fullName evidence="2">Uncharacterized protein</fullName>
    </submittedName>
</protein>
<dbReference type="AlphaFoldDB" id="A0A2P7QZ74"/>
<feature type="compositionally biased region" description="Polar residues" evidence="1">
    <location>
        <begin position="21"/>
        <end position="41"/>
    </location>
</feature>
<comment type="caution">
    <text evidence="2">The sequence shown here is derived from an EMBL/GenBank/DDBJ whole genome shotgun (WGS) entry which is preliminary data.</text>
</comment>
<organism evidence="2 3">
    <name type="scientific">Allosphingosinicella deserti</name>
    <dbReference type="NCBI Taxonomy" id="2116704"/>
    <lineage>
        <taxon>Bacteria</taxon>
        <taxon>Pseudomonadati</taxon>
        <taxon>Pseudomonadota</taxon>
        <taxon>Alphaproteobacteria</taxon>
        <taxon>Sphingomonadales</taxon>
        <taxon>Sphingomonadaceae</taxon>
        <taxon>Allosphingosinicella</taxon>
    </lineage>
</organism>
<feature type="region of interest" description="Disordered" evidence="1">
    <location>
        <begin position="1"/>
        <end position="49"/>
    </location>
</feature>
<keyword evidence="3" id="KW-1185">Reference proteome</keyword>
<proteinExistence type="predicted"/>
<evidence type="ECO:0000313" key="3">
    <source>
        <dbReference type="Proteomes" id="UP000241167"/>
    </source>
</evidence>
<gene>
    <name evidence="2" type="ORF">C7I55_02515</name>
</gene>